<organism evidence="1 2">
    <name type="scientific">Entomophthora muscae</name>
    <dbReference type="NCBI Taxonomy" id="34485"/>
    <lineage>
        <taxon>Eukaryota</taxon>
        <taxon>Fungi</taxon>
        <taxon>Fungi incertae sedis</taxon>
        <taxon>Zoopagomycota</taxon>
        <taxon>Entomophthoromycotina</taxon>
        <taxon>Entomophthoromycetes</taxon>
        <taxon>Entomophthorales</taxon>
        <taxon>Entomophthoraceae</taxon>
        <taxon>Entomophthora</taxon>
    </lineage>
</organism>
<accession>A0ACC2TG13</accession>
<evidence type="ECO:0000313" key="2">
    <source>
        <dbReference type="Proteomes" id="UP001165960"/>
    </source>
</evidence>
<gene>
    <name evidence="1" type="primary">EXO70_1</name>
    <name evidence="1" type="ORF">DSO57_1014070</name>
</gene>
<reference evidence="1" key="1">
    <citation type="submission" date="2022-04" db="EMBL/GenBank/DDBJ databases">
        <title>Genome of the entomopathogenic fungus Entomophthora muscae.</title>
        <authorList>
            <person name="Elya C."/>
            <person name="Lovett B.R."/>
            <person name="Lee E."/>
            <person name="Macias A.M."/>
            <person name="Hajek A.E."/>
            <person name="De Bivort B.L."/>
            <person name="Kasson M.T."/>
            <person name="De Fine Licht H.H."/>
            <person name="Stajich J.E."/>
        </authorList>
    </citation>
    <scope>NUCLEOTIDE SEQUENCE</scope>
    <source>
        <strain evidence="1">Berkeley</strain>
    </source>
</reference>
<protein>
    <submittedName>
        <fullName evidence="1">Exocyst complex component exo70</fullName>
    </submittedName>
</protein>
<sequence length="626" mass="70295">MVSSGPEKAGPGERFESPRELAYKIEQETLQIESLKSSLKLTNELSLRSAHTLSSFDSRLAKLESSILPIHDATQKLTRLNENIGATIGSLTSIIEHLDKATSEEQAILAGPKAKGIRAYIEAVGRLRAANGFLRRTKLNVFQKHQSQIAQVLKAAHQHLIHWFRTQLENCSVPIEADASFEQKVDAKHIDRLVDIMKHIQLTEADLNLALPNSHLDNISHIRANFLLNSLAPAAKRASPSNKDQFVGSTYQKGSSPLIDYTQKMLKLFEAEHEFQSRLISDKDLVNIFGQTIGPAFQAYVDAGEALINYAKKDLHNEIFLLFDILENLLEHTPQIKALLKLADRPDSSILAMVSTISSTLMKSFPAFLEDIRSGAHRQSPLSPDGTVHEMTSGALNFVKRILDYPSTAEMTLQNLGVSHSCLQNDFIREGPLAVRYFTNVAEALIAFCEVKSRGYKNKTLSAIFQLNNCHYLLKAIQTSPVLAKYVHDDTVAKLDKLISQHLDVYHESWKVCFECLTDTSLTRVALGSTNKTNLSSSEKSNVKEKLKAFNMAFEELHRTQKAYTISDQELRKRIIDQVLKILLPIYNQSVERFRHSDFSKTPSKYIKYDRESLSYAVNGLFDLAS</sequence>
<comment type="caution">
    <text evidence="1">The sequence shown here is derived from an EMBL/GenBank/DDBJ whole genome shotgun (WGS) entry which is preliminary data.</text>
</comment>
<name>A0ACC2TG13_9FUNG</name>
<keyword evidence="2" id="KW-1185">Reference proteome</keyword>
<proteinExistence type="predicted"/>
<evidence type="ECO:0000313" key="1">
    <source>
        <dbReference type="EMBL" id="KAJ9073644.1"/>
    </source>
</evidence>
<dbReference type="EMBL" id="QTSX02002893">
    <property type="protein sequence ID" value="KAJ9073644.1"/>
    <property type="molecule type" value="Genomic_DNA"/>
</dbReference>
<dbReference type="Proteomes" id="UP001165960">
    <property type="component" value="Unassembled WGS sequence"/>
</dbReference>